<evidence type="ECO:0000313" key="15">
    <source>
        <dbReference type="Proteomes" id="UP001516662"/>
    </source>
</evidence>
<gene>
    <name evidence="14" type="ORF">IMZ08_12290</name>
</gene>
<protein>
    <recommendedName>
        <fullName evidence="8">Ethylmalonyl-CoA decarboxylase</fullName>
        <ecNumber evidence="7">4.1.1.94</ecNumber>
    </recommendedName>
    <alternativeName>
        <fullName evidence="10">Enoyl-CoA hydratase domain-containing protein 1</fullName>
    </alternativeName>
    <alternativeName>
        <fullName evidence="9">Methylmalonyl-CoA decarboxylase</fullName>
    </alternativeName>
</protein>
<dbReference type="Proteomes" id="UP001516662">
    <property type="component" value="Unassembled WGS sequence"/>
</dbReference>
<evidence type="ECO:0000256" key="9">
    <source>
        <dbReference type="ARBA" id="ARBA00042052"/>
    </source>
</evidence>
<dbReference type="InterPro" id="IPR018376">
    <property type="entry name" value="Enoyl-CoA_hyd/isom_CS"/>
</dbReference>
<proteinExistence type="inferred from homology"/>
<organism evidence="14 15">
    <name type="scientific">Litchfieldia luteola</name>
    <dbReference type="NCBI Taxonomy" id="682179"/>
    <lineage>
        <taxon>Bacteria</taxon>
        <taxon>Bacillati</taxon>
        <taxon>Bacillota</taxon>
        <taxon>Bacilli</taxon>
        <taxon>Bacillales</taxon>
        <taxon>Bacillaceae</taxon>
        <taxon>Litchfieldia</taxon>
    </lineage>
</organism>
<evidence type="ECO:0000256" key="6">
    <source>
        <dbReference type="ARBA" id="ARBA00036541"/>
    </source>
</evidence>
<dbReference type="PANTHER" id="PTHR11941:SF27">
    <property type="entry name" value="ETHYLMALONYL-COA DECARBOXYLASE"/>
    <property type="match status" value="1"/>
</dbReference>
<evidence type="ECO:0000256" key="10">
    <source>
        <dbReference type="ARBA" id="ARBA00042182"/>
    </source>
</evidence>
<evidence type="ECO:0000256" key="5">
    <source>
        <dbReference type="ARBA" id="ARBA00036343"/>
    </source>
</evidence>
<comment type="catalytic activity">
    <reaction evidence="5">
        <text>(2S)-ethylmalonyl-CoA + H(+) = butanoyl-CoA + CO2</text>
        <dbReference type="Rhea" id="RHEA:32131"/>
        <dbReference type="ChEBI" id="CHEBI:15378"/>
        <dbReference type="ChEBI" id="CHEBI:16526"/>
        <dbReference type="ChEBI" id="CHEBI:57371"/>
        <dbReference type="ChEBI" id="CHEBI:60909"/>
        <dbReference type="EC" id="4.1.1.94"/>
    </reaction>
    <physiologicalReaction direction="left-to-right" evidence="5">
        <dbReference type="Rhea" id="RHEA:32132"/>
    </physiologicalReaction>
</comment>
<accession>A0ABR9QK13</accession>
<dbReference type="PROSITE" id="PS00166">
    <property type="entry name" value="ENOYL_COA_HYDRATASE"/>
    <property type="match status" value="1"/>
</dbReference>
<comment type="catalytic activity">
    <reaction evidence="11">
        <text>(S)-methylmalonyl-CoA + H(+) = propanoyl-CoA + CO2</text>
        <dbReference type="Rhea" id="RHEA:61340"/>
        <dbReference type="ChEBI" id="CHEBI:15378"/>
        <dbReference type="ChEBI" id="CHEBI:16526"/>
        <dbReference type="ChEBI" id="CHEBI:57327"/>
        <dbReference type="ChEBI" id="CHEBI:57392"/>
        <dbReference type="EC" id="4.1.1.94"/>
    </reaction>
    <physiologicalReaction direction="left-to-right" evidence="11">
        <dbReference type="Rhea" id="RHEA:61341"/>
    </physiologicalReaction>
</comment>
<dbReference type="Pfam" id="PF00378">
    <property type="entry name" value="ECH_1"/>
    <property type="match status" value="1"/>
</dbReference>
<evidence type="ECO:0000256" key="8">
    <source>
        <dbReference type="ARBA" id="ARBA00039903"/>
    </source>
</evidence>
<dbReference type="CDD" id="cd06558">
    <property type="entry name" value="crotonase-like"/>
    <property type="match status" value="1"/>
</dbReference>
<keyword evidence="4" id="KW-0456">Lyase</keyword>
<dbReference type="PANTHER" id="PTHR11941">
    <property type="entry name" value="ENOYL-COA HYDRATASE-RELATED"/>
    <property type="match status" value="1"/>
</dbReference>
<reference evidence="14 15" key="1">
    <citation type="submission" date="2020-10" db="EMBL/GenBank/DDBJ databases">
        <title>Bacillus sp. HD4P25, an endophyte from a halophyte.</title>
        <authorList>
            <person name="Sun J.-Q."/>
        </authorList>
    </citation>
    <scope>NUCLEOTIDE SEQUENCE [LARGE SCALE GENOMIC DNA]</scope>
    <source>
        <strain evidence="14 15">YIM 93174</strain>
    </source>
</reference>
<dbReference type="RefSeq" id="WP_193536861.1">
    <property type="nucleotide sequence ID" value="NZ_JADCLJ010000020.1"/>
</dbReference>
<evidence type="ECO:0000256" key="11">
    <source>
        <dbReference type="ARBA" id="ARBA00047446"/>
    </source>
</evidence>
<name>A0ABR9QK13_9BACI</name>
<dbReference type="EC" id="4.1.1.94" evidence="7"/>
<keyword evidence="3" id="KW-0963">Cytoplasm</keyword>
<evidence type="ECO:0000256" key="13">
    <source>
        <dbReference type="RuleBase" id="RU003707"/>
    </source>
</evidence>
<dbReference type="InterPro" id="IPR029045">
    <property type="entry name" value="ClpP/crotonase-like_dom_sf"/>
</dbReference>
<comment type="similarity">
    <text evidence="2 13">Belongs to the enoyl-CoA hydratase/isomerase family.</text>
</comment>
<keyword evidence="15" id="KW-1185">Reference proteome</keyword>
<comment type="catalytic activity">
    <reaction evidence="6">
        <text>(2R)-ethylmalonyl-CoA + H(+) = butanoyl-CoA + CO2</text>
        <dbReference type="Rhea" id="RHEA:59540"/>
        <dbReference type="ChEBI" id="CHEBI:15378"/>
        <dbReference type="ChEBI" id="CHEBI:16526"/>
        <dbReference type="ChEBI" id="CHEBI:57371"/>
        <dbReference type="ChEBI" id="CHEBI:85316"/>
        <dbReference type="EC" id="4.1.1.94"/>
    </reaction>
    <physiologicalReaction direction="left-to-right" evidence="6">
        <dbReference type="Rhea" id="RHEA:59541"/>
    </physiologicalReaction>
</comment>
<evidence type="ECO:0000256" key="1">
    <source>
        <dbReference type="ARBA" id="ARBA00004514"/>
    </source>
</evidence>
<dbReference type="SUPFAM" id="SSF52096">
    <property type="entry name" value="ClpP/crotonase"/>
    <property type="match status" value="1"/>
</dbReference>
<dbReference type="EMBL" id="JADCLJ010000020">
    <property type="protein sequence ID" value="MBE4908838.1"/>
    <property type="molecule type" value="Genomic_DNA"/>
</dbReference>
<comment type="caution">
    <text evidence="14">The sequence shown here is derived from an EMBL/GenBank/DDBJ whole genome shotgun (WGS) entry which is preliminary data.</text>
</comment>
<sequence>MEKYAVRMDASGIVWFTINRPDKRNAIDYDVMDGLEKTIEEVSINNNAKALVITGSGDQAFCAGGDLGVFHDLRSKFQAYDMLSRMGAILYSLLCLPKPTIALINGTCIGGGAELATACDFRISSSTSKIGFVQGKLGITTGWGGATMLLEKMKYDHAMEMLMTATILTPEKAKQIGYVHKVVEPEKLFEECNSYLVPYLSLSTQVLSAYKMVAVRKWDVTFKERMFSEIERCSYLWELDEHHHAVDAFLQGK</sequence>
<evidence type="ECO:0000256" key="3">
    <source>
        <dbReference type="ARBA" id="ARBA00022490"/>
    </source>
</evidence>
<comment type="subcellular location">
    <subcellularLocation>
        <location evidence="1">Cytoplasm</location>
        <location evidence="1">Cytosol</location>
    </subcellularLocation>
</comment>
<comment type="function">
    <text evidence="12">Decarboxylates ethylmalonyl-CoA, a potentially toxic metabolite, to form butyryl-CoA, suggesting it might be involved in metabolite proofreading. Acts preferentially on (S)-ethylmalonyl-CoA but also has some activity on the (R)-isomer. Also has methylmalonyl-CoA decarboxylase activity at lower level.</text>
</comment>
<evidence type="ECO:0000256" key="7">
    <source>
        <dbReference type="ARBA" id="ARBA00038883"/>
    </source>
</evidence>
<evidence type="ECO:0000256" key="4">
    <source>
        <dbReference type="ARBA" id="ARBA00023239"/>
    </source>
</evidence>
<evidence type="ECO:0000256" key="2">
    <source>
        <dbReference type="ARBA" id="ARBA00005254"/>
    </source>
</evidence>
<evidence type="ECO:0000256" key="12">
    <source>
        <dbReference type="ARBA" id="ARBA00056546"/>
    </source>
</evidence>
<evidence type="ECO:0000313" key="14">
    <source>
        <dbReference type="EMBL" id="MBE4908838.1"/>
    </source>
</evidence>
<dbReference type="InterPro" id="IPR001753">
    <property type="entry name" value="Enoyl-CoA_hydra/iso"/>
</dbReference>
<dbReference type="Gene3D" id="3.90.226.10">
    <property type="entry name" value="2-enoyl-CoA Hydratase, Chain A, domain 1"/>
    <property type="match status" value="1"/>
</dbReference>